<proteinExistence type="predicted"/>
<dbReference type="AlphaFoldDB" id="A0A0K1E9W2"/>
<dbReference type="Pfam" id="PF00501">
    <property type="entry name" value="AMP-binding"/>
    <property type="match status" value="1"/>
</dbReference>
<feature type="domain" description="AMP-dependent synthetase/ligase" evidence="1">
    <location>
        <begin position="68"/>
        <end position="266"/>
    </location>
</feature>
<evidence type="ECO:0000259" key="1">
    <source>
        <dbReference type="Pfam" id="PF00501"/>
    </source>
</evidence>
<dbReference type="EMBL" id="CP012159">
    <property type="protein sequence ID" value="AKT37629.1"/>
    <property type="molecule type" value="Genomic_DNA"/>
</dbReference>
<sequence>MASERLEAINQMLRHARGSAFYRGRLPDRDLGSMDEFRRIPFLTKEDVRRESPHGMLCVPGEDLSQYHESSATTGEPVSAWYTHRDLSEIRERFARWGVGFQRGERVLIRFPYALSSIGHFVHAAAQHAGACVVPADSRTTITPLPRVVELLRRLDITVLATLSLSAVMIAEMAEMSGLDPRRDFPRLRAICCAGEPLSPSRRELLEEIWGIPVYDNYGMTETGPQAMDCRARRLHPWQDQFLMEILDERLEKEVPPGELGELVVTSLTPRAMPMIRYLTGDRCRRLEEPCTCGESASVEIRGRAADTLWIGRRPFDQWTLEAIVAELPSRRFWRVTPTNEKLRFVVEREREEDKIDPDLLWRLEQAHGTRLEVELVPKGTLYDRREPIAFGMSAKPVYVNREHIGAPG</sequence>
<accession>A0A0K1E9W2</accession>
<dbReference type="Proteomes" id="UP000067626">
    <property type="component" value="Chromosome"/>
</dbReference>
<dbReference type="KEGG" id="ccro:CMC5_017710"/>
<dbReference type="PANTHER" id="PTHR43845">
    <property type="entry name" value="BLR5969 PROTEIN"/>
    <property type="match status" value="1"/>
</dbReference>
<dbReference type="InterPro" id="IPR000873">
    <property type="entry name" value="AMP-dep_synth/lig_dom"/>
</dbReference>
<organism evidence="2 3">
    <name type="scientific">Chondromyces crocatus</name>
    <dbReference type="NCBI Taxonomy" id="52"/>
    <lineage>
        <taxon>Bacteria</taxon>
        <taxon>Pseudomonadati</taxon>
        <taxon>Myxococcota</taxon>
        <taxon>Polyangia</taxon>
        <taxon>Polyangiales</taxon>
        <taxon>Polyangiaceae</taxon>
        <taxon>Chondromyces</taxon>
    </lineage>
</organism>
<name>A0A0K1E9W2_CHOCO</name>
<dbReference type="PANTHER" id="PTHR43845:SF1">
    <property type="entry name" value="BLR5969 PROTEIN"/>
    <property type="match status" value="1"/>
</dbReference>
<evidence type="ECO:0000313" key="2">
    <source>
        <dbReference type="EMBL" id="AKT37629.1"/>
    </source>
</evidence>
<keyword evidence="3" id="KW-1185">Reference proteome</keyword>
<gene>
    <name evidence="2" type="ORF">CMC5_017710</name>
</gene>
<evidence type="ECO:0000313" key="3">
    <source>
        <dbReference type="Proteomes" id="UP000067626"/>
    </source>
</evidence>
<dbReference type="InterPro" id="IPR042099">
    <property type="entry name" value="ANL_N_sf"/>
</dbReference>
<reference evidence="2 3" key="1">
    <citation type="submission" date="2015-07" db="EMBL/GenBank/DDBJ databases">
        <title>Genome analysis of myxobacterium Chondromyces crocatus Cm c5 reveals a high potential for natural compound synthesis and the genetic basis for the loss of fruiting body formation.</title>
        <authorList>
            <person name="Zaburannyi N."/>
            <person name="Bunk B."/>
            <person name="Maier J."/>
            <person name="Overmann J."/>
            <person name="Mueller R."/>
        </authorList>
    </citation>
    <scope>NUCLEOTIDE SEQUENCE [LARGE SCALE GENOMIC DNA]</scope>
    <source>
        <strain evidence="2 3">Cm c5</strain>
    </source>
</reference>
<dbReference type="Gene3D" id="3.40.50.12780">
    <property type="entry name" value="N-terminal domain of ligase-like"/>
    <property type="match status" value="1"/>
</dbReference>
<protein>
    <submittedName>
        <fullName evidence="2">Coenzyme F390 synthetase</fullName>
    </submittedName>
</protein>
<dbReference type="SUPFAM" id="SSF56801">
    <property type="entry name" value="Acetyl-CoA synthetase-like"/>
    <property type="match status" value="1"/>
</dbReference>
<dbReference type="STRING" id="52.CMC5_017710"/>